<evidence type="ECO:0000313" key="1">
    <source>
        <dbReference type="EMBL" id="EEF43768.1"/>
    </source>
</evidence>
<gene>
    <name evidence="1" type="ORF">RCOM_1306690</name>
</gene>
<dbReference type="InParanoid" id="B9RY07"/>
<dbReference type="STRING" id="3988.B9RY07"/>
<keyword evidence="2" id="KW-1185">Reference proteome</keyword>
<organism evidence="1 2">
    <name type="scientific">Ricinus communis</name>
    <name type="common">Castor bean</name>
    <dbReference type="NCBI Taxonomy" id="3988"/>
    <lineage>
        <taxon>Eukaryota</taxon>
        <taxon>Viridiplantae</taxon>
        <taxon>Streptophyta</taxon>
        <taxon>Embryophyta</taxon>
        <taxon>Tracheophyta</taxon>
        <taxon>Spermatophyta</taxon>
        <taxon>Magnoliopsida</taxon>
        <taxon>eudicotyledons</taxon>
        <taxon>Gunneridae</taxon>
        <taxon>Pentapetalae</taxon>
        <taxon>rosids</taxon>
        <taxon>fabids</taxon>
        <taxon>Malpighiales</taxon>
        <taxon>Euphorbiaceae</taxon>
        <taxon>Acalyphoideae</taxon>
        <taxon>Acalypheae</taxon>
        <taxon>Ricinus</taxon>
    </lineage>
</organism>
<evidence type="ECO:0000313" key="2">
    <source>
        <dbReference type="Proteomes" id="UP000008311"/>
    </source>
</evidence>
<proteinExistence type="predicted"/>
<accession>B9RY07</accession>
<reference evidence="2" key="1">
    <citation type="journal article" date="2010" name="Nat. Biotechnol.">
        <title>Draft genome sequence of the oilseed species Ricinus communis.</title>
        <authorList>
            <person name="Chan A.P."/>
            <person name="Crabtree J."/>
            <person name="Zhao Q."/>
            <person name="Lorenzi H."/>
            <person name="Orvis J."/>
            <person name="Puiu D."/>
            <person name="Melake-Berhan A."/>
            <person name="Jones K.M."/>
            <person name="Redman J."/>
            <person name="Chen G."/>
            <person name="Cahoon E.B."/>
            <person name="Gedil M."/>
            <person name="Stanke M."/>
            <person name="Haas B.J."/>
            <person name="Wortman J.R."/>
            <person name="Fraser-Liggett C.M."/>
            <person name="Ravel J."/>
            <person name="Rabinowicz P.D."/>
        </authorList>
    </citation>
    <scope>NUCLEOTIDE SEQUENCE [LARGE SCALE GENOMIC DNA]</scope>
    <source>
        <strain evidence="2">cv. Hale</strain>
    </source>
</reference>
<name>B9RY07_RICCO</name>
<evidence type="ECO:0008006" key="3">
    <source>
        <dbReference type="Google" id="ProtNLM"/>
    </source>
</evidence>
<sequence>MERIEALEKTLKTLRKHEDFIDADSLILFPNARIPPKFKMLDLDRFDSTSFLKGHLNIYVGAMKPLGINNELLAQLFQRTLKRAILKWFLSLEEKHTQKMG</sequence>
<protein>
    <recommendedName>
        <fullName evidence="3">Retrotransposon gag domain-containing protein</fullName>
    </recommendedName>
</protein>
<dbReference type="Proteomes" id="UP000008311">
    <property type="component" value="Unassembled WGS sequence"/>
</dbReference>
<dbReference type="AlphaFoldDB" id="B9RY07"/>
<dbReference type="EMBL" id="EQ973829">
    <property type="protein sequence ID" value="EEF43768.1"/>
    <property type="molecule type" value="Genomic_DNA"/>
</dbReference>